<organism evidence="1 2">
    <name type="scientific">Turnera subulata</name>
    <dbReference type="NCBI Taxonomy" id="218843"/>
    <lineage>
        <taxon>Eukaryota</taxon>
        <taxon>Viridiplantae</taxon>
        <taxon>Streptophyta</taxon>
        <taxon>Embryophyta</taxon>
        <taxon>Tracheophyta</taxon>
        <taxon>Spermatophyta</taxon>
        <taxon>Magnoliopsida</taxon>
        <taxon>eudicotyledons</taxon>
        <taxon>Gunneridae</taxon>
        <taxon>Pentapetalae</taxon>
        <taxon>rosids</taxon>
        <taxon>fabids</taxon>
        <taxon>Malpighiales</taxon>
        <taxon>Passifloraceae</taxon>
        <taxon>Turnera</taxon>
    </lineage>
</organism>
<sequence length="73" mass="8421">MMKVHVMPKSTNGRPLTQIQQPTENYPISQLKLHITQLVSQTHSLPFIHCPKNMNVLSIPRQVEHGIYNHLII</sequence>
<name>A0A9Q0J2G1_9ROSI</name>
<protein>
    <submittedName>
        <fullName evidence="1">Uncharacterized protein</fullName>
    </submittedName>
</protein>
<dbReference type="EMBL" id="JAKUCV010006484">
    <property type="protein sequence ID" value="KAJ4827116.1"/>
    <property type="molecule type" value="Genomic_DNA"/>
</dbReference>
<evidence type="ECO:0000313" key="2">
    <source>
        <dbReference type="Proteomes" id="UP001141552"/>
    </source>
</evidence>
<accession>A0A9Q0J2G1</accession>
<comment type="caution">
    <text evidence="1">The sequence shown here is derived from an EMBL/GenBank/DDBJ whole genome shotgun (WGS) entry which is preliminary data.</text>
</comment>
<reference evidence="1" key="1">
    <citation type="submission" date="2022-02" db="EMBL/GenBank/DDBJ databases">
        <authorList>
            <person name="Henning P.M."/>
            <person name="McCubbin A.G."/>
            <person name="Shore J.S."/>
        </authorList>
    </citation>
    <scope>NUCLEOTIDE SEQUENCE</scope>
    <source>
        <strain evidence="1">F60SS</strain>
        <tissue evidence="1">Leaves</tissue>
    </source>
</reference>
<gene>
    <name evidence="1" type="ORF">Tsubulata_002461</name>
</gene>
<evidence type="ECO:0000313" key="1">
    <source>
        <dbReference type="EMBL" id="KAJ4827116.1"/>
    </source>
</evidence>
<dbReference type="AlphaFoldDB" id="A0A9Q0J2G1"/>
<reference evidence="1" key="2">
    <citation type="journal article" date="2023" name="Plants (Basel)">
        <title>Annotation of the Turnera subulata (Passifloraceae) Draft Genome Reveals the S-Locus Evolved after the Divergence of Turneroideae from Passifloroideae in a Stepwise Manner.</title>
        <authorList>
            <person name="Henning P.M."/>
            <person name="Roalson E.H."/>
            <person name="Mir W."/>
            <person name="McCubbin A.G."/>
            <person name="Shore J.S."/>
        </authorList>
    </citation>
    <scope>NUCLEOTIDE SEQUENCE</scope>
    <source>
        <strain evidence="1">F60SS</strain>
    </source>
</reference>
<keyword evidence="2" id="KW-1185">Reference proteome</keyword>
<dbReference type="Proteomes" id="UP001141552">
    <property type="component" value="Unassembled WGS sequence"/>
</dbReference>
<proteinExistence type="predicted"/>